<gene>
    <name evidence="2" type="ORF">CR513_40379</name>
</gene>
<evidence type="ECO:0000313" key="3">
    <source>
        <dbReference type="Proteomes" id="UP000257109"/>
    </source>
</evidence>
<dbReference type="OrthoDB" id="1432605at2759"/>
<comment type="caution">
    <text evidence="2">The sequence shown here is derived from an EMBL/GenBank/DDBJ whole genome shotgun (WGS) entry which is preliminary data.</text>
</comment>
<proteinExistence type="predicted"/>
<name>A0A371FLM6_MUCPR</name>
<sequence length="90" mass="10801">MNRILIDRVRCMLSKARLPKCQTRFGLTKMSSMIICESLIVRLLCMFQRMKRSKLDMKTRQCIFIGYGHDEYGYRMYDPVEKKLVRSRDV</sequence>
<dbReference type="InterPro" id="IPR057670">
    <property type="entry name" value="SH3_retrovirus"/>
</dbReference>
<protein>
    <recommendedName>
        <fullName evidence="1">Retroviral polymerase SH3-like domain-containing protein</fullName>
    </recommendedName>
</protein>
<keyword evidence="3" id="KW-1185">Reference proteome</keyword>
<reference evidence="2" key="1">
    <citation type="submission" date="2018-05" db="EMBL/GenBank/DDBJ databases">
        <title>Draft genome of Mucuna pruriens seed.</title>
        <authorList>
            <person name="Nnadi N.E."/>
            <person name="Vos R."/>
            <person name="Hasami M.H."/>
            <person name="Devisetty U.K."/>
            <person name="Aguiy J.C."/>
        </authorList>
    </citation>
    <scope>NUCLEOTIDE SEQUENCE [LARGE SCALE GENOMIC DNA]</scope>
    <source>
        <strain evidence="2">JCA_2017</strain>
    </source>
</reference>
<dbReference type="EMBL" id="QJKJ01008600">
    <property type="protein sequence ID" value="RDX79229.1"/>
    <property type="molecule type" value="Genomic_DNA"/>
</dbReference>
<feature type="domain" description="Retroviral polymerase SH3-like" evidence="1">
    <location>
        <begin position="50"/>
        <end position="90"/>
    </location>
</feature>
<feature type="non-terminal residue" evidence="2">
    <location>
        <position position="1"/>
    </location>
</feature>
<dbReference type="Pfam" id="PF25597">
    <property type="entry name" value="SH3_retrovirus"/>
    <property type="match status" value="1"/>
</dbReference>
<dbReference type="AlphaFoldDB" id="A0A371FLM6"/>
<organism evidence="2 3">
    <name type="scientific">Mucuna pruriens</name>
    <name type="common">Velvet bean</name>
    <name type="synonym">Dolichos pruriens</name>
    <dbReference type="NCBI Taxonomy" id="157652"/>
    <lineage>
        <taxon>Eukaryota</taxon>
        <taxon>Viridiplantae</taxon>
        <taxon>Streptophyta</taxon>
        <taxon>Embryophyta</taxon>
        <taxon>Tracheophyta</taxon>
        <taxon>Spermatophyta</taxon>
        <taxon>Magnoliopsida</taxon>
        <taxon>eudicotyledons</taxon>
        <taxon>Gunneridae</taxon>
        <taxon>Pentapetalae</taxon>
        <taxon>rosids</taxon>
        <taxon>fabids</taxon>
        <taxon>Fabales</taxon>
        <taxon>Fabaceae</taxon>
        <taxon>Papilionoideae</taxon>
        <taxon>50 kb inversion clade</taxon>
        <taxon>NPAAA clade</taxon>
        <taxon>indigoferoid/millettioid clade</taxon>
        <taxon>Phaseoleae</taxon>
        <taxon>Mucuna</taxon>
    </lineage>
</organism>
<accession>A0A371FLM6</accession>
<evidence type="ECO:0000259" key="1">
    <source>
        <dbReference type="Pfam" id="PF25597"/>
    </source>
</evidence>
<dbReference type="Proteomes" id="UP000257109">
    <property type="component" value="Unassembled WGS sequence"/>
</dbReference>
<evidence type="ECO:0000313" key="2">
    <source>
        <dbReference type="EMBL" id="RDX79229.1"/>
    </source>
</evidence>